<organism evidence="1 2">
    <name type="scientific">Gelidibacter salicanalis</name>
    <dbReference type="NCBI Taxonomy" id="291193"/>
    <lineage>
        <taxon>Bacteria</taxon>
        <taxon>Pseudomonadati</taxon>
        <taxon>Bacteroidota</taxon>
        <taxon>Flavobacteriia</taxon>
        <taxon>Flavobacteriales</taxon>
        <taxon>Flavobacteriaceae</taxon>
        <taxon>Gelidibacter</taxon>
    </lineage>
</organism>
<accession>A0A5C7AKD3</accession>
<dbReference type="Pfam" id="PF14907">
    <property type="entry name" value="NTP_transf_5"/>
    <property type="match status" value="1"/>
</dbReference>
<reference evidence="1 2" key="1">
    <citation type="submission" date="2019-08" db="EMBL/GenBank/DDBJ databases">
        <title>Genome sequence of Gelidibacter salicanalis IC162T.</title>
        <authorList>
            <person name="Bowman J.P."/>
        </authorList>
    </citation>
    <scope>NUCLEOTIDE SEQUENCE [LARGE SCALE GENOMIC DNA]</scope>
    <source>
        <strain evidence="1 2">IC162</strain>
    </source>
</reference>
<sequence length="347" mass="40329">MGHSLTHITLQHISNILSFQDNRTILATEFDALAVDWDKVVMLASQHLMLPALYYQLHNKDLLTHIPPDLELYLEEISNINSHRNRTLLEEAQEISVLFNEAGIDHVYIKGVAVIATIASKDIGARMVGDLDIVIAPHQLHAAFELLQNHGYTETIEFNYVNENFRHLPRQINPEKMGAVELHSEVLVHKYRTLLKVDDLLKQKCATNGIYIPSEEDAILISIYTSQINDHGHLFGNLNFKPIFDCLLFGLHNKIPFLNRIAVIKQCHSFLELASIYFQELKPQHTIESSKRIRSYYHFKINHPKIGRFYQHTLYNLHDLLKRIRLLAYNKSYRAHLFHNKLRHKKP</sequence>
<evidence type="ECO:0000313" key="2">
    <source>
        <dbReference type="Proteomes" id="UP000321734"/>
    </source>
</evidence>
<gene>
    <name evidence="1" type="ORF">ES711_04800</name>
</gene>
<dbReference type="Proteomes" id="UP000321734">
    <property type="component" value="Unassembled WGS sequence"/>
</dbReference>
<dbReference type="AlphaFoldDB" id="A0A5C7AKD3"/>
<name>A0A5C7AKD3_9FLAO</name>
<comment type="caution">
    <text evidence="1">The sequence shown here is derived from an EMBL/GenBank/DDBJ whole genome shotgun (WGS) entry which is preliminary data.</text>
</comment>
<evidence type="ECO:0000313" key="1">
    <source>
        <dbReference type="EMBL" id="TXE09250.1"/>
    </source>
</evidence>
<dbReference type="InterPro" id="IPR039498">
    <property type="entry name" value="NTP_transf_5"/>
</dbReference>
<proteinExistence type="predicted"/>
<dbReference type="RefSeq" id="WP_146890760.1">
    <property type="nucleotide sequence ID" value="NZ_VORX01000002.1"/>
</dbReference>
<keyword evidence="1" id="KW-0808">Transferase</keyword>
<dbReference type="OrthoDB" id="1117814at2"/>
<dbReference type="GO" id="GO:0016740">
    <property type="term" value="F:transferase activity"/>
    <property type="evidence" value="ECO:0007669"/>
    <property type="project" value="UniProtKB-KW"/>
</dbReference>
<dbReference type="EMBL" id="VORX01000002">
    <property type="protein sequence ID" value="TXE09250.1"/>
    <property type="molecule type" value="Genomic_DNA"/>
</dbReference>
<keyword evidence="2" id="KW-1185">Reference proteome</keyword>
<protein>
    <submittedName>
        <fullName evidence="1">Nucleotidyltransferase family protein</fullName>
    </submittedName>
</protein>